<keyword evidence="1" id="KW-1133">Transmembrane helix</keyword>
<feature type="transmembrane region" description="Helical" evidence="1">
    <location>
        <begin position="112"/>
        <end position="140"/>
    </location>
</feature>
<dbReference type="Pfam" id="PF12263">
    <property type="entry name" value="DUF3611"/>
    <property type="match status" value="1"/>
</dbReference>
<sequence>MPQQLQPSSLPPALQRVALTLRLVGRIAFWIQLVLAIISGAILLVYGAFGNRGTQESVQGIGFGIFFALCGLVTLGVGIYFAFRYIRLAQNLLVTGSTERPSKADTLQAIRFGLIFNLLGMLFTLVGAQAVIGIILGISFSQPTGPGLNVTQYGVNSFDLLVVQANINTITAHFVGIVASIWLYYQINR</sequence>
<keyword evidence="1" id="KW-0472">Membrane</keyword>
<comment type="caution">
    <text evidence="2">The sequence shown here is derived from an EMBL/GenBank/DDBJ whole genome shotgun (WGS) entry which is preliminary data.</text>
</comment>
<keyword evidence="1" id="KW-0812">Transmembrane</keyword>
<reference evidence="2" key="1">
    <citation type="submission" date="2019-11" db="EMBL/GenBank/DDBJ databases">
        <title>Genomic insights into an expanded diversity of filamentous marine cyanobacteria reveals the extraordinary biosynthetic potential of Moorea and Okeania.</title>
        <authorList>
            <person name="Ferreira Leao T."/>
            <person name="Wang M."/>
            <person name="Moss N."/>
            <person name="Da Silva R."/>
            <person name="Sanders J."/>
            <person name="Nurk S."/>
            <person name="Gurevich A."/>
            <person name="Humphrey G."/>
            <person name="Reher R."/>
            <person name="Zhu Q."/>
            <person name="Belda-Ferre P."/>
            <person name="Glukhov E."/>
            <person name="Rex R."/>
            <person name="Dorrestein P.C."/>
            <person name="Knight R."/>
            <person name="Pevzner P."/>
            <person name="Gerwick W.H."/>
            <person name="Gerwick L."/>
        </authorList>
    </citation>
    <scope>NUCLEOTIDE SEQUENCE</scope>
    <source>
        <strain evidence="2">SIO1C4</strain>
    </source>
</reference>
<organism evidence="2">
    <name type="scientific">Symploca sp. SIO1C4</name>
    <dbReference type="NCBI Taxonomy" id="2607765"/>
    <lineage>
        <taxon>Bacteria</taxon>
        <taxon>Bacillati</taxon>
        <taxon>Cyanobacteriota</taxon>
        <taxon>Cyanophyceae</taxon>
        <taxon>Coleofasciculales</taxon>
        <taxon>Coleofasciculaceae</taxon>
        <taxon>Symploca</taxon>
    </lineage>
</organism>
<dbReference type="EMBL" id="JAAHFQ010000081">
    <property type="protein sequence ID" value="NER27216.1"/>
    <property type="molecule type" value="Genomic_DNA"/>
</dbReference>
<protein>
    <submittedName>
        <fullName evidence="2">DUF3611 family protein</fullName>
    </submittedName>
</protein>
<evidence type="ECO:0000256" key="1">
    <source>
        <dbReference type="SAM" id="Phobius"/>
    </source>
</evidence>
<accession>A0A6B3N0N0</accession>
<evidence type="ECO:0000313" key="2">
    <source>
        <dbReference type="EMBL" id="NER27216.1"/>
    </source>
</evidence>
<dbReference type="AlphaFoldDB" id="A0A6B3N0N0"/>
<feature type="transmembrane region" description="Helical" evidence="1">
    <location>
        <begin position="27"/>
        <end position="49"/>
    </location>
</feature>
<name>A0A6B3N0N0_9CYAN</name>
<proteinExistence type="predicted"/>
<dbReference type="PANTHER" id="PTHR34548:SF2">
    <property type="entry name" value="PROTEIN TIC 21, CHLOROPLASTIC"/>
    <property type="match status" value="1"/>
</dbReference>
<feature type="transmembrane region" description="Helical" evidence="1">
    <location>
        <begin position="160"/>
        <end position="185"/>
    </location>
</feature>
<dbReference type="PANTHER" id="PTHR34548">
    <property type="entry name" value="PROTEIN TIC 21, CHLOROPLASTIC"/>
    <property type="match status" value="1"/>
</dbReference>
<feature type="transmembrane region" description="Helical" evidence="1">
    <location>
        <begin position="61"/>
        <end position="83"/>
    </location>
</feature>
<dbReference type="InterPro" id="IPR022051">
    <property type="entry name" value="DUF3611"/>
</dbReference>
<gene>
    <name evidence="2" type="ORF">F6J89_06160</name>
</gene>